<dbReference type="Pfam" id="PF04129">
    <property type="entry name" value="Vps52_CC"/>
    <property type="match status" value="1"/>
</dbReference>
<dbReference type="GO" id="GO:0032456">
    <property type="term" value="P:endocytic recycling"/>
    <property type="evidence" value="ECO:0007669"/>
    <property type="project" value="TreeGrafter"/>
</dbReference>
<dbReference type="VEuPathDB" id="FungiDB:sr12615"/>
<evidence type="ECO:0000256" key="6">
    <source>
        <dbReference type="SAM" id="MobiDB-lite"/>
    </source>
</evidence>
<dbReference type="GO" id="GO:0042147">
    <property type="term" value="P:retrograde transport, endosome to Golgi"/>
    <property type="evidence" value="ECO:0007669"/>
    <property type="project" value="TreeGrafter"/>
</dbReference>
<dbReference type="Proteomes" id="UP000008867">
    <property type="component" value="Chromosome 3"/>
</dbReference>
<dbReference type="InterPro" id="IPR048319">
    <property type="entry name" value="Vps52_CC"/>
</dbReference>
<accession>E6ZX02</accession>
<organism evidence="9 10">
    <name type="scientific">Sporisorium reilianum (strain SRZ2)</name>
    <name type="common">Maize head smut fungus</name>
    <dbReference type="NCBI Taxonomy" id="999809"/>
    <lineage>
        <taxon>Eukaryota</taxon>
        <taxon>Fungi</taxon>
        <taxon>Dikarya</taxon>
        <taxon>Basidiomycota</taxon>
        <taxon>Ustilaginomycotina</taxon>
        <taxon>Ustilaginomycetes</taxon>
        <taxon>Ustilaginales</taxon>
        <taxon>Ustilaginaceae</taxon>
        <taxon>Sporisorium</taxon>
    </lineage>
</organism>
<keyword evidence="10" id="KW-1185">Reference proteome</keyword>
<dbReference type="GO" id="GO:0019905">
    <property type="term" value="F:syntaxin binding"/>
    <property type="evidence" value="ECO:0007669"/>
    <property type="project" value="TreeGrafter"/>
</dbReference>
<proteinExistence type="inferred from homology"/>
<dbReference type="InterPro" id="IPR007258">
    <property type="entry name" value="Vps52"/>
</dbReference>
<dbReference type="GO" id="GO:0005829">
    <property type="term" value="C:cytosol"/>
    <property type="evidence" value="ECO:0007669"/>
    <property type="project" value="GOC"/>
</dbReference>
<evidence type="ECO:0000256" key="1">
    <source>
        <dbReference type="ARBA" id="ARBA00004601"/>
    </source>
</evidence>
<evidence type="ECO:0000256" key="4">
    <source>
        <dbReference type="ARBA" id="ARBA00022927"/>
    </source>
</evidence>
<keyword evidence="4" id="KW-0653">Protein transport</keyword>
<feature type="domain" description="Vps52 coiled-coil" evidence="7">
    <location>
        <begin position="60"/>
        <end position="243"/>
    </location>
</feature>
<dbReference type="GO" id="GO:0015031">
    <property type="term" value="P:protein transport"/>
    <property type="evidence" value="ECO:0007669"/>
    <property type="project" value="UniProtKB-KW"/>
</dbReference>
<dbReference type="PANTHER" id="PTHR14190">
    <property type="entry name" value="SUPPRESSOR OF ACTIN MUTATIONS 2/VACUOLAR PROTEIN SORTING 52"/>
    <property type="match status" value="1"/>
</dbReference>
<protein>
    <submittedName>
        <fullName evidence="9">Uncharacterized protein</fullName>
    </submittedName>
</protein>
<evidence type="ECO:0000313" key="10">
    <source>
        <dbReference type="Proteomes" id="UP000008867"/>
    </source>
</evidence>
<dbReference type="PANTHER" id="PTHR14190:SF7">
    <property type="entry name" value="VACUOLAR PROTEIN SORTING-ASSOCIATED PROTEIN 52 HOMOLOG"/>
    <property type="match status" value="1"/>
</dbReference>
<dbReference type="eggNOG" id="KOG1961">
    <property type="taxonomic scope" value="Eukaryota"/>
</dbReference>
<dbReference type="GO" id="GO:0006896">
    <property type="term" value="P:Golgi to vacuole transport"/>
    <property type="evidence" value="ECO:0007669"/>
    <property type="project" value="TreeGrafter"/>
</dbReference>
<dbReference type="OrthoDB" id="19482at2759"/>
<evidence type="ECO:0000256" key="5">
    <source>
        <dbReference type="ARBA" id="ARBA00023034"/>
    </source>
</evidence>
<keyword evidence="5" id="KW-0333">Golgi apparatus</keyword>
<evidence type="ECO:0000259" key="8">
    <source>
        <dbReference type="Pfam" id="PF20655"/>
    </source>
</evidence>
<feature type="compositionally biased region" description="Low complexity" evidence="6">
    <location>
        <begin position="469"/>
        <end position="478"/>
    </location>
</feature>
<dbReference type="AlphaFoldDB" id="E6ZX02"/>
<evidence type="ECO:0000259" key="7">
    <source>
        <dbReference type="Pfam" id="PF04129"/>
    </source>
</evidence>
<dbReference type="InterPro" id="IPR048361">
    <property type="entry name" value="Vps52_C"/>
</dbReference>
<reference evidence="9 10" key="1">
    <citation type="journal article" date="2010" name="Science">
        <title>Pathogenicity determinants in smut fungi revealed by genome comparison.</title>
        <authorList>
            <person name="Schirawski J."/>
            <person name="Mannhaupt G."/>
            <person name="Muench K."/>
            <person name="Brefort T."/>
            <person name="Schipper K."/>
            <person name="Doehlemann G."/>
            <person name="Di Stasio M."/>
            <person name="Roessel N."/>
            <person name="Mendoza-Mendoza A."/>
            <person name="Pester D."/>
            <person name="Mueller O."/>
            <person name="Winterberg B."/>
            <person name="Meyer E."/>
            <person name="Ghareeb H."/>
            <person name="Wollenberg T."/>
            <person name="Muensterkoetter M."/>
            <person name="Wong P."/>
            <person name="Walter M."/>
            <person name="Stukenbrock E."/>
            <person name="Gueldener U."/>
            <person name="Kahmann R."/>
        </authorList>
    </citation>
    <scope>NUCLEOTIDE SEQUENCE [LARGE SCALE GENOMIC DNA]</scope>
    <source>
        <strain evidence="10">SRZ2</strain>
    </source>
</reference>
<dbReference type="EMBL" id="FQ311452">
    <property type="protein sequence ID" value="CBQ71759.1"/>
    <property type="molecule type" value="Genomic_DNA"/>
</dbReference>
<keyword evidence="3" id="KW-0813">Transport</keyword>
<comment type="similarity">
    <text evidence="2">Belongs to the VPS52 family.</text>
</comment>
<dbReference type="Pfam" id="PF20655">
    <property type="entry name" value="Vps52_C"/>
    <property type="match status" value="1"/>
</dbReference>
<evidence type="ECO:0000256" key="3">
    <source>
        <dbReference type="ARBA" id="ARBA00022448"/>
    </source>
</evidence>
<dbReference type="GO" id="GO:0000938">
    <property type="term" value="C:GARP complex"/>
    <property type="evidence" value="ECO:0007669"/>
    <property type="project" value="TreeGrafter"/>
</dbReference>
<feature type="compositionally biased region" description="Polar residues" evidence="6">
    <location>
        <begin position="344"/>
        <end position="359"/>
    </location>
</feature>
<sequence>MTVDDTQAEQLASKASAAAHLTSSSNTDIQSLYTTALEQRTRLEQHHDDQYLSLAPTFLSLHQQASSSKQLLSSLESFLSTFQSDLSTLSTHISALQNTSHQIDSRLDATRDVEIQLASFLSDIALSPRIVDLFFETEPESRPELWQKAVKQLERVLEATSPSATLQLPPASSDAKESVTVGDIQAVKEVRAVAEACRNVVAGKLRSYLIAPHASIKASVTTNLQVLQTSILLRHHRPLYAFLARQMPRVAIDVQRSYVAAARLYFETAFRRYARSLGVIRKRWVEPSTSSLITDPLPSSSSSSGSYAATAMSTLQNSMAALSKTAAGAGSSASFLPPTARQAGGSNTPAKDASNTSDADAMSGTTDAWLFSATRLQYARLESNVATVLGYLADDASFKACPENLFRSLSLVLLDNACSEYTFLVRFFEGIGSEDDAAQAERAGGGSKGSAASTPGAGATVGPDESASVTGGDDTVGGADDDAAGPEPTVVQLSAAEQRRLKGRGASDEIFKQIMEPSVSTWVSFTKTLLTPATSAGASLAASATSVVSSTVTGSSNAGGAGSSVASTPAGYFALLSMIQLNDALLDMLRARGCSNALVETALMGFKIQAYPLVKRFLDDQIAALAALTSSPSASSTSASGMWGMLSTLTTSSLTSHLSLTSSLAEALVLRYASLFTKTLWILQDTLDQGILSALTRLRAELAKAIVSSKETEKWARRDKAAAVRLVMEASEAVLSVTALASHPKVQNEFSFWNETLKSIPA</sequence>
<evidence type="ECO:0000313" key="9">
    <source>
        <dbReference type="EMBL" id="CBQ71759.1"/>
    </source>
</evidence>
<dbReference type="HOGENOM" id="CLU_029212_0_0_1"/>
<comment type="subcellular location">
    <subcellularLocation>
        <location evidence="1">Golgi apparatus</location>
        <location evidence="1">trans-Golgi network</location>
    </subcellularLocation>
</comment>
<name>E6ZX02_SPORE</name>
<evidence type="ECO:0000256" key="2">
    <source>
        <dbReference type="ARBA" id="ARBA00008180"/>
    </source>
</evidence>
<feature type="domain" description="Vps52 C-terminal" evidence="8">
    <location>
        <begin position="388"/>
        <end position="429"/>
    </location>
</feature>
<feature type="region of interest" description="Disordered" evidence="6">
    <location>
        <begin position="338"/>
        <end position="359"/>
    </location>
</feature>
<gene>
    <name evidence="9" type="ORF">sr12615</name>
</gene>
<feature type="compositionally biased region" description="Low complexity" evidence="6">
    <location>
        <begin position="449"/>
        <end position="458"/>
    </location>
</feature>
<feature type="region of interest" description="Disordered" evidence="6">
    <location>
        <begin position="438"/>
        <end position="486"/>
    </location>
</feature>